<keyword evidence="1" id="KW-0472">Membrane</keyword>
<feature type="transmembrane region" description="Helical" evidence="1">
    <location>
        <begin position="32"/>
        <end position="54"/>
    </location>
</feature>
<protein>
    <submittedName>
        <fullName evidence="2">DUF192 domain-containing protein</fullName>
    </submittedName>
</protein>
<dbReference type="PANTHER" id="PTHR37953:SF1">
    <property type="entry name" value="UPF0127 PROTEIN MJ1496"/>
    <property type="match status" value="1"/>
</dbReference>
<dbReference type="EMBL" id="JAALHA020000014">
    <property type="protein sequence ID" value="MDR9897855.1"/>
    <property type="molecule type" value="Genomic_DNA"/>
</dbReference>
<dbReference type="Proteomes" id="UP000667802">
    <property type="component" value="Unassembled WGS sequence"/>
</dbReference>
<keyword evidence="1" id="KW-0812">Transmembrane</keyword>
<comment type="caution">
    <text evidence="2">The sequence shown here is derived from an EMBL/GenBank/DDBJ whole genome shotgun (WGS) entry which is preliminary data.</text>
</comment>
<dbReference type="Gene3D" id="2.60.120.1140">
    <property type="entry name" value="Protein of unknown function DUF192"/>
    <property type="match status" value="1"/>
</dbReference>
<proteinExistence type="predicted"/>
<dbReference type="RefSeq" id="WP_208339117.1">
    <property type="nucleotide sequence ID" value="NZ_CAWQFN010000488.1"/>
</dbReference>
<keyword evidence="3" id="KW-1185">Reference proteome</keyword>
<keyword evidence="1" id="KW-1133">Transmembrane helix</keyword>
<evidence type="ECO:0000313" key="3">
    <source>
        <dbReference type="Proteomes" id="UP000667802"/>
    </source>
</evidence>
<evidence type="ECO:0000313" key="2">
    <source>
        <dbReference type="EMBL" id="MDR9897855.1"/>
    </source>
</evidence>
<dbReference type="AlphaFoldDB" id="A0AAP5IF55"/>
<evidence type="ECO:0000256" key="1">
    <source>
        <dbReference type="SAM" id="Phobius"/>
    </source>
</evidence>
<dbReference type="Pfam" id="PF02643">
    <property type="entry name" value="DUF192"/>
    <property type="match status" value="1"/>
</dbReference>
<dbReference type="InterPro" id="IPR038695">
    <property type="entry name" value="Saro_0823-like_sf"/>
</dbReference>
<accession>A0AAP5IF55</accession>
<sequence>MNNAPHTSQATTLPRAKNSLNTPQVLLKYLNIIGPLAGFSLAIGSILLTLLALAARSPRQLPISATAVVGDQKIELEVAKSPQELTYGLKFRSSLPQNRGMLFEIGKPQKVRFWMKDVKIPLDIIFIQPNGSVDKVVTNTPPCHKEPCALYYSTTPVDRVLELNAGSAKQLGIEPGTTIQIKK</sequence>
<organism evidence="2 3">
    <name type="scientific">Aetokthonos hydrillicola Thurmond2011</name>
    <dbReference type="NCBI Taxonomy" id="2712845"/>
    <lineage>
        <taxon>Bacteria</taxon>
        <taxon>Bacillati</taxon>
        <taxon>Cyanobacteriota</taxon>
        <taxon>Cyanophyceae</taxon>
        <taxon>Nostocales</taxon>
        <taxon>Hapalosiphonaceae</taxon>
        <taxon>Aetokthonos</taxon>
    </lineage>
</organism>
<gene>
    <name evidence="2" type="ORF">G7B40_025300</name>
</gene>
<dbReference type="InterPro" id="IPR003795">
    <property type="entry name" value="DUF192"/>
</dbReference>
<reference evidence="3" key="1">
    <citation type="journal article" date="2021" name="Science">
        <title>Hunting the eagle killer: A cyanobacterial neurotoxin causes vacuolar myelinopathy.</title>
        <authorList>
            <person name="Breinlinger S."/>
            <person name="Phillips T.J."/>
            <person name="Haram B.N."/>
            <person name="Mares J."/>
            <person name="Martinez Yerena J.A."/>
            <person name="Hrouzek P."/>
            <person name="Sobotka R."/>
            <person name="Henderson W.M."/>
            <person name="Schmieder P."/>
            <person name="Williams S.M."/>
            <person name="Lauderdale J.D."/>
            <person name="Wilde H.D."/>
            <person name="Gerrin W."/>
            <person name="Kust A."/>
            <person name="Washington J.W."/>
            <person name="Wagner C."/>
            <person name="Geier B."/>
            <person name="Liebeke M."/>
            <person name="Enke H."/>
            <person name="Niedermeyer T.H.J."/>
            <person name="Wilde S.B."/>
        </authorList>
    </citation>
    <scope>NUCLEOTIDE SEQUENCE [LARGE SCALE GENOMIC DNA]</scope>
    <source>
        <strain evidence="3">Thurmond2011</strain>
    </source>
</reference>
<dbReference type="PANTHER" id="PTHR37953">
    <property type="entry name" value="UPF0127 PROTEIN MJ1496"/>
    <property type="match status" value="1"/>
</dbReference>
<name>A0AAP5IF55_9CYAN</name>